<dbReference type="Proteomes" id="UP000265520">
    <property type="component" value="Unassembled WGS sequence"/>
</dbReference>
<sequence>PHLVSPSPVVEDSSCFEISRPYSTPTMCMDLDPSELDDDVGPMVCEVTSRARALLRVHVWYAESILVVALLRNL</sequence>
<organism evidence="1 2">
    <name type="scientific">Trifolium medium</name>
    <dbReference type="NCBI Taxonomy" id="97028"/>
    <lineage>
        <taxon>Eukaryota</taxon>
        <taxon>Viridiplantae</taxon>
        <taxon>Streptophyta</taxon>
        <taxon>Embryophyta</taxon>
        <taxon>Tracheophyta</taxon>
        <taxon>Spermatophyta</taxon>
        <taxon>Magnoliopsida</taxon>
        <taxon>eudicotyledons</taxon>
        <taxon>Gunneridae</taxon>
        <taxon>Pentapetalae</taxon>
        <taxon>rosids</taxon>
        <taxon>fabids</taxon>
        <taxon>Fabales</taxon>
        <taxon>Fabaceae</taxon>
        <taxon>Papilionoideae</taxon>
        <taxon>50 kb inversion clade</taxon>
        <taxon>NPAAA clade</taxon>
        <taxon>Hologalegina</taxon>
        <taxon>IRL clade</taxon>
        <taxon>Trifolieae</taxon>
        <taxon>Trifolium</taxon>
    </lineage>
</organism>
<reference evidence="1 2" key="1">
    <citation type="journal article" date="2018" name="Front. Plant Sci.">
        <title>Red Clover (Trifolium pratense) and Zigzag Clover (T. medium) - A Picture of Genomic Similarities and Differences.</title>
        <authorList>
            <person name="Dluhosova J."/>
            <person name="Istvanek J."/>
            <person name="Nedelnik J."/>
            <person name="Repkova J."/>
        </authorList>
    </citation>
    <scope>NUCLEOTIDE SEQUENCE [LARGE SCALE GENOMIC DNA]</scope>
    <source>
        <strain evidence="2">cv. 10/8</strain>
        <tissue evidence="1">Leaf</tissue>
    </source>
</reference>
<evidence type="ECO:0000313" key="2">
    <source>
        <dbReference type="Proteomes" id="UP000265520"/>
    </source>
</evidence>
<protein>
    <submittedName>
        <fullName evidence="1">Uncharacterized protein</fullName>
    </submittedName>
</protein>
<accession>A0A392SL62</accession>
<keyword evidence="2" id="KW-1185">Reference proteome</keyword>
<dbReference type="EMBL" id="LXQA010390368">
    <property type="protein sequence ID" value="MCI48705.1"/>
    <property type="molecule type" value="Genomic_DNA"/>
</dbReference>
<proteinExistence type="predicted"/>
<feature type="non-terminal residue" evidence="1">
    <location>
        <position position="1"/>
    </location>
</feature>
<name>A0A392SL62_9FABA</name>
<dbReference type="AlphaFoldDB" id="A0A392SL62"/>
<evidence type="ECO:0000313" key="1">
    <source>
        <dbReference type="EMBL" id="MCI48705.1"/>
    </source>
</evidence>
<comment type="caution">
    <text evidence="1">The sequence shown here is derived from an EMBL/GenBank/DDBJ whole genome shotgun (WGS) entry which is preliminary data.</text>
</comment>